<sequence>MVGTAAVSPFLVRLIFHKLPQFAGDEADRVPFALTWLAPPAALVWLTNELVGLCRACSLDTFGTFPAAFAGAETYMFKKLFNASRNTLEQFVVFTATTLAMVSILPLSDLQLVAAYSLTWCMGRLLYVACYAAREDLRGFGLMLSHFWNNMVVLTWVTLNFALPSLQGTPPTSFSTSMAGRWLHRR</sequence>
<protein>
    <recommendedName>
        <fullName evidence="7">MAPEG family protein</fullName>
    </recommendedName>
</protein>
<comment type="subcellular location">
    <subcellularLocation>
        <location evidence="1">Membrane</location>
    </subcellularLocation>
</comment>
<evidence type="ECO:0008006" key="7">
    <source>
        <dbReference type="Google" id="ProtNLM"/>
    </source>
</evidence>
<evidence type="ECO:0000256" key="2">
    <source>
        <dbReference type="ARBA" id="ARBA00022692"/>
    </source>
</evidence>
<dbReference type="Proteomes" id="UP001230188">
    <property type="component" value="Unassembled WGS sequence"/>
</dbReference>
<dbReference type="InterPro" id="IPR001129">
    <property type="entry name" value="Membr-assoc_MAPEG"/>
</dbReference>
<evidence type="ECO:0000313" key="5">
    <source>
        <dbReference type="EMBL" id="KAJ8599903.1"/>
    </source>
</evidence>
<dbReference type="AlphaFoldDB" id="A0AAD7UAA9"/>
<dbReference type="InterPro" id="IPR023352">
    <property type="entry name" value="MAPEG-like_dom_sf"/>
</dbReference>
<dbReference type="GO" id="GO:0016020">
    <property type="term" value="C:membrane"/>
    <property type="evidence" value="ECO:0007669"/>
    <property type="project" value="UniProtKB-SubCell"/>
</dbReference>
<evidence type="ECO:0000256" key="3">
    <source>
        <dbReference type="ARBA" id="ARBA00022989"/>
    </source>
</evidence>
<keyword evidence="3" id="KW-1133">Transmembrane helix</keyword>
<comment type="caution">
    <text evidence="5">The sequence shown here is derived from an EMBL/GenBank/DDBJ whole genome shotgun (WGS) entry which is preliminary data.</text>
</comment>
<keyword evidence="6" id="KW-1185">Reference proteome</keyword>
<organism evidence="5 6">
    <name type="scientific">Chrysophaeum taylorii</name>
    <dbReference type="NCBI Taxonomy" id="2483200"/>
    <lineage>
        <taxon>Eukaryota</taxon>
        <taxon>Sar</taxon>
        <taxon>Stramenopiles</taxon>
        <taxon>Ochrophyta</taxon>
        <taxon>Pelagophyceae</taxon>
        <taxon>Pelagomonadales</taxon>
        <taxon>Pelagomonadaceae</taxon>
        <taxon>Chrysophaeum</taxon>
    </lineage>
</organism>
<dbReference type="EMBL" id="JAQMWT010000533">
    <property type="protein sequence ID" value="KAJ8599903.1"/>
    <property type="molecule type" value="Genomic_DNA"/>
</dbReference>
<reference evidence="5" key="1">
    <citation type="submission" date="2023-01" db="EMBL/GenBank/DDBJ databases">
        <title>Metagenome sequencing of chrysophaentin producing Chrysophaeum taylorii.</title>
        <authorList>
            <person name="Davison J."/>
            <person name="Bewley C."/>
        </authorList>
    </citation>
    <scope>NUCLEOTIDE SEQUENCE</scope>
    <source>
        <strain evidence="5">NIES-1699</strain>
    </source>
</reference>
<accession>A0AAD7UAA9</accession>
<proteinExistence type="predicted"/>
<dbReference type="SUPFAM" id="SSF161084">
    <property type="entry name" value="MAPEG domain-like"/>
    <property type="match status" value="1"/>
</dbReference>
<gene>
    <name evidence="5" type="ORF">CTAYLR_002828</name>
</gene>
<evidence type="ECO:0000256" key="1">
    <source>
        <dbReference type="ARBA" id="ARBA00004370"/>
    </source>
</evidence>
<evidence type="ECO:0000256" key="4">
    <source>
        <dbReference type="ARBA" id="ARBA00023136"/>
    </source>
</evidence>
<evidence type="ECO:0000313" key="6">
    <source>
        <dbReference type="Proteomes" id="UP001230188"/>
    </source>
</evidence>
<dbReference type="Pfam" id="PF01124">
    <property type="entry name" value="MAPEG"/>
    <property type="match status" value="1"/>
</dbReference>
<keyword evidence="2" id="KW-0812">Transmembrane</keyword>
<name>A0AAD7UAA9_9STRA</name>
<keyword evidence="4" id="KW-0472">Membrane</keyword>
<dbReference type="Gene3D" id="1.20.120.550">
    <property type="entry name" value="Membrane associated eicosanoid/glutathione metabolism-like domain"/>
    <property type="match status" value="1"/>
</dbReference>